<dbReference type="InterPro" id="IPR013785">
    <property type="entry name" value="Aldolase_TIM"/>
</dbReference>
<dbReference type="PANTHER" id="PTHR21139:SF42">
    <property type="entry name" value="TRIOSEPHOSPHATE ISOMERASE"/>
    <property type="match status" value="1"/>
</dbReference>
<keyword evidence="2" id="KW-0312">Gluconeogenesis</keyword>
<dbReference type="CDD" id="cd00311">
    <property type="entry name" value="TIM"/>
    <property type="match status" value="1"/>
</dbReference>
<keyword evidence="2" id="KW-0963">Cytoplasm</keyword>
<proteinExistence type="inferred from homology"/>
<evidence type="ECO:0000256" key="2">
    <source>
        <dbReference type="RuleBase" id="RU363013"/>
    </source>
</evidence>
<accession>A0A7K4FQH8</accession>
<dbReference type="Proteomes" id="UP000546917">
    <property type="component" value="Unassembled WGS sequence"/>
</dbReference>
<comment type="similarity">
    <text evidence="2">Belongs to the triosephosphate isomerase family.</text>
</comment>
<dbReference type="RefSeq" id="WP_009887115.1">
    <property type="nucleotide sequence ID" value="NZ_JABGBP010000202.1"/>
</dbReference>
<sequence>MEPEIFINFKHYDNAVGTNSEKLLTDFKSIKKQNGLYYCMAETDLYLQKSFPGLHIYGQHVDSNGYGAFTGSVSIESLLDLGVKGSLLNHSEKRVDSSIIESVVKKSKELGFKIILCVENLDEAEKYSKLEPAYIAYEPPELIGGDISVSSARPEIIGQAAEICKGRTKLLVGAGVKTKEDVDTSMALGAAGVLIASGIIKNAKPINRLVSLMGNR</sequence>
<dbReference type="PANTHER" id="PTHR21139">
    <property type="entry name" value="TRIOSEPHOSPHATE ISOMERASE"/>
    <property type="match status" value="1"/>
</dbReference>
<dbReference type="AlphaFoldDB" id="A0A7K4FQH8"/>
<name>A0A7K4FQH8_9ARCH</name>
<dbReference type="Pfam" id="PF00121">
    <property type="entry name" value="TIM"/>
    <property type="match status" value="1"/>
</dbReference>
<comment type="pathway">
    <text evidence="2">Carbohydrate biosynthesis; gluconeogenesis.</text>
</comment>
<gene>
    <name evidence="3" type="primary">tpiA</name>
    <name evidence="3" type="ORF">HLB00_05960</name>
</gene>
<keyword evidence="2" id="KW-0324">Glycolysis</keyword>
<keyword evidence="1 2" id="KW-0413">Isomerase</keyword>
<dbReference type="GO" id="GO:0006096">
    <property type="term" value="P:glycolytic process"/>
    <property type="evidence" value="ECO:0007669"/>
    <property type="project" value="UniProtKB-UniRule"/>
</dbReference>
<evidence type="ECO:0000313" key="3">
    <source>
        <dbReference type="EMBL" id="NOL60377.1"/>
    </source>
</evidence>
<dbReference type="InterPro" id="IPR035990">
    <property type="entry name" value="TIM_sf"/>
</dbReference>
<dbReference type="GO" id="GO:0046166">
    <property type="term" value="P:glyceraldehyde-3-phosphate biosynthetic process"/>
    <property type="evidence" value="ECO:0007669"/>
    <property type="project" value="TreeGrafter"/>
</dbReference>
<dbReference type="UniPathway" id="UPA00138"/>
<organism evidence="3 4">
    <name type="scientific">Ferroplasma acidiphilum</name>
    <dbReference type="NCBI Taxonomy" id="74969"/>
    <lineage>
        <taxon>Archaea</taxon>
        <taxon>Methanobacteriati</taxon>
        <taxon>Thermoplasmatota</taxon>
        <taxon>Thermoplasmata</taxon>
        <taxon>Thermoplasmatales</taxon>
        <taxon>Ferroplasmaceae</taxon>
        <taxon>Ferroplasma</taxon>
    </lineage>
</organism>
<dbReference type="NCBIfam" id="TIGR00419">
    <property type="entry name" value="tim"/>
    <property type="match status" value="1"/>
</dbReference>
<comment type="caution">
    <text evidence="3">The sequence shown here is derived from an EMBL/GenBank/DDBJ whole genome shotgun (WGS) entry which is preliminary data.</text>
</comment>
<dbReference type="GO" id="GO:0019563">
    <property type="term" value="P:glycerol catabolic process"/>
    <property type="evidence" value="ECO:0007669"/>
    <property type="project" value="TreeGrafter"/>
</dbReference>
<dbReference type="PROSITE" id="PS51440">
    <property type="entry name" value="TIM_2"/>
    <property type="match status" value="1"/>
</dbReference>
<dbReference type="SUPFAM" id="SSF51351">
    <property type="entry name" value="Triosephosphate isomerase (TIM)"/>
    <property type="match status" value="1"/>
</dbReference>
<comment type="subcellular location">
    <subcellularLocation>
        <location evidence="2">Cytoplasm</location>
    </subcellularLocation>
</comment>
<dbReference type="NCBIfam" id="NF003302">
    <property type="entry name" value="PRK04302.1"/>
    <property type="match status" value="1"/>
</dbReference>
<evidence type="ECO:0000256" key="1">
    <source>
        <dbReference type="ARBA" id="ARBA00023235"/>
    </source>
</evidence>
<dbReference type="UniPathway" id="UPA00109">
    <property type="reaction ID" value="UER00189"/>
</dbReference>
<dbReference type="GeneID" id="16025252"/>
<dbReference type="GO" id="GO:0004807">
    <property type="term" value="F:triose-phosphate isomerase activity"/>
    <property type="evidence" value="ECO:0007669"/>
    <property type="project" value="UniProtKB-UniRule"/>
</dbReference>
<dbReference type="GO" id="GO:0005829">
    <property type="term" value="C:cytosol"/>
    <property type="evidence" value="ECO:0007669"/>
    <property type="project" value="TreeGrafter"/>
</dbReference>
<comment type="pathway">
    <text evidence="2">Carbohydrate degradation; glycolysis; D-glyceraldehyde 3-phosphate from glycerone phosphate: step 1/1.</text>
</comment>
<dbReference type="EC" id="5.3.1.1" evidence="2"/>
<dbReference type="GO" id="GO:0006094">
    <property type="term" value="P:gluconeogenesis"/>
    <property type="evidence" value="ECO:0007669"/>
    <property type="project" value="UniProtKB-UniPathway"/>
</dbReference>
<reference evidence="3 4" key="1">
    <citation type="submission" date="2020-05" db="EMBL/GenBank/DDBJ databases">
        <authorList>
            <person name="Zhang R."/>
        </authorList>
    </citation>
    <scope>NUCLEOTIDE SEQUENCE [LARGE SCALE GENOMIC DNA]</scope>
    <source>
        <strain evidence="3 4">DSM 28986</strain>
    </source>
</reference>
<dbReference type="InterPro" id="IPR000652">
    <property type="entry name" value="Triosephosphate_isomerase"/>
</dbReference>
<comment type="catalytic activity">
    <reaction evidence="2">
        <text>D-glyceraldehyde 3-phosphate = dihydroxyacetone phosphate</text>
        <dbReference type="Rhea" id="RHEA:18585"/>
        <dbReference type="ChEBI" id="CHEBI:57642"/>
        <dbReference type="ChEBI" id="CHEBI:59776"/>
        <dbReference type="EC" id="5.3.1.1"/>
    </reaction>
</comment>
<dbReference type="EMBL" id="JABGBP010000202">
    <property type="protein sequence ID" value="NOL60377.1"/>
    <property type="molecule type" value="Genomic_DNA"/>
</dbReference>
<dbReference type="Gene3D" id="3.20.20.70">
    <property type="entry name" value="Aldolase class I"/>
    <property type="match status" value="1"/>
</dbReference>
<evidence type="ECO:0000313" key="4">
    <source>
        <dbReference type="Proteomes" id="UP000546917"/>
    </source>
</evidence>
<protein>
    <recommendedName>
        <fullName evidence="2">Triosephosphate isomerase</fullName>
        <ecNumber evidence="2">5.3.1.1</ecNumber>
    </recommendedName>
</protein>